<dbReference type="GO" id="GO:0046872">
    <property type="term" value="F:metal ion binding"/>
    <property type="evidence" value="ECO:0007669"/>
    <property type="project" value="UniProtKB-KW"/>
</dbReference>
<dbReference type="Gene3D" id="1.10.238.10">
    <property type="entry name" value="EF-hand"/>
    <property type="match status" value="2"/>
</dbReference>
<dbReference type="InterPro" id="IPR002048">
    <property type="entry name" value="EF_hand_dom"/>
</dbReference>
<dbReference type="PANTHER" id="PTHR12294:SF1">
    <property type="entry name" value="CALCIUM UPTAKE PROTEIN 1, MITOCHONDRIAL"/>
    <property type="match status" value="1"/>
</dbReference>
<keyword evidence="9" id="KW-0809">Transit peptide</keyword>
<evidence type="ECO:0000256" key="14">
    <source>
        <dbReference type="SAM" id="MobiDB-lite"/>
    </source>
</evidence>
<gene>
    <name evidence="16" type="ORF">Fmac_012897</name>
</gene>
<dbReference type="PROSITE" id="PS50222">
    <property type="entry name" value="EF_HAND_2"/>
    <property type="match status" value="1"/>
</dbReference>
<keyword evidence="7" id="KW-0999">Mitochondrion inner membrane</keyword>
<dbReference type="Pfam" id="PF13202">
    <property type="entry name" value="EF-hand_5"/>
    <property type="match status" value="1"/>
</dbReference>
<dbReference type="SMART" id="SM00054">
    <property type="entry name" value="EFh"/>
    <property type="match status" value="3"/>
</dbReference>
<evidence type="ECO:0000313" key="17">
    <source>
        <dbReference type="Proteomes" id="UP001603857"/>
    </source>
</evidence>
<protein>
    <recommendedName>
        <fullName evidence="15">EF-hand domain-containing protein</fullName>
    </recommendedName>
</protein>
<dbReference type="Pfam" id="PF13833">
    <property type="entry name" value="EF-hand_8"/>
    <property type="match status" value="1"/>
</dbReference>
<keyword evidence="11" id="KW-0496">Mitochondrion</keyword>
<keyword evidence="5" id="KW-0479">Metal-binding</keyword>
<keyword evidence="6" id="KW-0677">Repeat</keyword>
<accession>A0ABD1MRM7</accession>
<evidence type="ECO:0000259" key="15">
    <source>
        <dbReference type="PROSITE" id="PS50222"/>
    </source>
</evidence>
<dbReference type="GO" id="GO:0006816">
    <property type="term" value="P:calcium ion transport"/>
    <property type="evidence" value="ECO:0007669"/>
    <property type="project" value="UniProtKB-KW"/>
</dbReference>
<dbReference type="GO" id="GO:0005758">
    <property type="term" value="C:mitochondrial intermembrane space"/>
    <property type="evidence" value="ECO:0007669"/>
    <property type="project" value="UniProtKB-SubCell"/>
</dbReference>
<organism evidence="16 17">
    <name type="scientific">Flemingia macrophylla</name>
    <dbReference type="NCBI Taxonomy" id="520843"/>
    <lineage>
        <taxon>Eukaryota</taxon>
        <taxon>Viridiplantae</taxon>
        <taxon>Streptophyta</taxon>
        <taxon>Embryophyta</taxon>
        <taxon>Tracheophyta</taxon>
        <taxon>Spermatophyta</taxon>
        <taxon>Magnoliopsida</taxon>
        <taxon>eudicotyledons</taxon>
        <taxon>Gunneridae</taxon>
        <taxon>Pentapetalae</taxon>
        <taxon>rosids</taxon>
        <taxon>fabids</taxon>
        <taxon>Fabales</taxon>
        <taxon>Fabaceae</taxon>
        <taxon>Papilionoideae</taxon>
        <taxon>50 kb inversion clade</taxon>
        <taxon>NPAAA clade</taxon>
        <taxon>indigoferoid/millettioid clade</taxon>
        <taxon>Phaseoleae</taxon>
        <taxon>Flemingia</taxon>
    </lineage>
</organism>
<dbReference type="InterPro" id="IPR018247">
    <property type="entry name" value="EF_Hand_1_Ca_BS"/>
</dbReference>
<dbReference type="Proteomes" id="UP001603857">
    <property type="component" value="Unassembled WGS sequence"/>
</dbReference>
<reference evidence="16 17" key="1">
    <citation type="submission" date="2024-08" db="EMBL/GenBank/DDBJ databases">
        <title>Insights into the chromosomal genome structure of Flemingia macrophylla.</title>
        <authorList>
            <person name="Ding Y."/>
            <person name="Zhao Y."/>
            <person name="Bi W."/>
            <person name="Wu M."/>
            <person name="Zhao G."/>
            <person name="Gong Y."/>
            <person name="Li W."/>
            <person name="Zhang P."/>
        </authorList>
    </citation>
    <scope>NUCLEOTIDE SEQUENCE [LARGE SCALE GENOMIC DNA]</scope>
    <source>
        <strain evidence="16">DYQJB</strain>
        <tissue evidence="16">Leaf</tissue>
    </source>
</reference>
<dbReference type="SUPFAM" id="SSF47473">
    <property type="entry name" value="EF-hand"/>
    <property type="match status" value="2"/>
</dbReference>
<feature type="domain" description="EF-hand" evidence="15">
    <location>
        <begin position="382"/>
        <end position="417"/>
    </location>
</feature>
<dbReference type="InterPro" id="IPR011992">
    <property type="entry name" value="EF-hand-dom_pair"/>
</dbReference>
<evidence type="ECO:0000256" key="9">
    <source>
        <dbReference type="ARBA" id="ARBA00022946"/>
    </source>
</evidence>
<comment type="caution">
    <text evidence="16">The sequence shown here is derived from an EMBL/GenBank/DDBJ whole genome shotgun (WGS) entry which is preliminary data.</text>
</comment>
<evidence type="ECO:0000256" key="10">
    <source>
        <dbReference type="ARBA" id="ARBA00023065"/>
    </source>
</evidence>
<dbReference type="InterPro" id="IPR039800">
    <property type="entry name" value="MICU1/2/3"/>
</dbReference>
<keyword evidence="3" id="KW-0813">Transport</keyword>
<keyword evidence="4" id="KW-0109">Calcium transport</keyword>
<keyword evidence="17" id="KW-1185">Reference proteome</keyword>
<dbReference type="AlphaFoldDB" id="A0ABD1MRM7"/>
<name>A0ABD1MRM7_9FABA</name>
<dbReference type="CDD" id="cd15900">
    <property type="entry name" value="EFh_MICU"/>
    <property type="match status" value="1"/>
</dbReference>
<evidence type="ECO:0000256" key="13">
    <source>
        <dbReference type="ARBA" id="ARBA00038333"/>
    </source>
</evidence>
<comment type="subcellular location">
    <subcellularLocation>
        <location evidence="1">Mitochondrion inner membrane</location>
    </subcellularLocation>
    <subcellularLocation>
        <location evidence="2">Mitochondrion intermembrane space</location>
    </subcellularLocation>
</comment>
<proteinExistence type="inferred from homology"/>
<keyword evidence="12" id="KW-0472">Membrane</keyword>
<evidence type="ECO:0000256" key="11">
    <source>
        <dbReference type="ARBA" id="ARBA00023128"/>
    </source>
</evidence>
<dbReference type="GO" id="GO:0005743">
    <property type="term" value="C:mitochondrial inner membrane"/>
    <property type="evidence" value="ECO:0007669"/>
    <property type="project" value="UniProtKB-SubCell"/>
</dbReference>
<evidence type="ECO:0000256" key="2">
    <source>
        <dbReference type="ARBA" id="ARBA00004569"/>
    </source>
</evidence>
<evidence type="ECO:0000256" key="5">
    <source>
        <dbReference type="ARBA" id="ARBA00022723"/>
    </source>
</evidence>
<dbReference type="PANTHER" id="PTHR12294">
    <property type="entry name" value="EF HAND DOMAIN FAMILY A1,A2-RELATED"/>
    <property type="match status" value="1"/>
</dbReference>
<evidence type="ECO:0000256" key="3">
    <source>
        <dbReference type="ARBA" id="ARBA00022448"/>
    </source>
</evidence>
<evidence type="ECO:0000313" key="16">
    <source>
        <dbReference type="EMBL" id="KAL2338451.1"/>
    </source>
</evidence>
<dbReference type="PROSITE" id="PS00018">
    <property type="entry name" value="EF_HAND_1"/>
    <property type="match status" value="1"/>
</dbReference>
<keyword evidence="10" id="KW-0406">Ion transport</keyword>
<evidence type="ECO:0000256" key="8">
    <source>
        <dbReference type="ARBA" id="ARBA00022837"/>
    </source>
</evidence>
<evidence type="ECO:0000256" key="6">
    <source>
        <dbReference type="ARBA" id="ARBA00022737"/>
    </source>
</evidence>
<evidence type="ECO:0000256" key="1">
    <source>
        <dbReference type="ARBA" id="ARBA00004273"/>
    </source>
</evidence>
<evidence type="ECO:0000256" key="12">
    <source>
        <dbReference type="ARBA" id="ARBA00023136"/>
    </source>
</evidence>
<dbReference type="EMBL" id="JBGMDY010000004">
    <property type="protein sequence ID" value="KAL2338451.1"/>
    <property type="molecule type" value="Genomic_DNA"/>
</dbReference>
<keyword evidence="8" id="KW-0106">Calcium</keyword>
<comment type="similarity">
    <text evidence="13">Belongs to the MICU1 family. MICU1 subfamily.</text>
</comment>
<evidence type="ECO:0000256" key="4">
    <source>
        <dbReference type="ARBA" id="ARBA00022568"/>
    </source>
</evidence>
<feature type="region of interest" description="Disordered" evidence="14">
    <location>
        <begin position="21"/>
        <end position="42"/>
    </location>
</feature>
<sequence length="444" mass="50558">MFSWATRFQLSLRPSIRPFCSQSQGSTSSSSSSFTTFGGSKHGDKRVRDLDAFLRSFTSGVAVVGSTLGFWYWSSLSPPGSANSLQSFSDAADVDQLQQNYETKPRFLFNDYYRRRVFFNYEKRIRLQSPPEKVFEYFASIRSPSGEVFMTPVDLMRAIVPVFPPSESNRVREGFLRGEQIPGQLQCEPSDFFMLFDTNNDGLISFAEEIDELEFKQVMALMRSQNRQGANHRDGRRLGSKASTENGGLLEYFFGKDGKTCLQHERFVEFLRQLHAEILRLEFSHYDYNKKGTISAKDFALSLVASADFKEISKLLDRAEGLNNDQQLRDVRISFKEFQDFAELRKKLQPFSVAMFSYGKVNGVLTKSDFQRAASQVCGVCITDKVVDIIFHVFDDNRDGNLSAAEFVKVIQRRENHSSHFGFASLVSCWLNCVNNCSSAKLQF</sequence>
<feature type="compositionally biased region" description="Low complexity" evidence="14">
    <location>
        <begin position="21"/>
        <end position="39"/>
    </location>
</feature>
<evidence type="ECO:0000256" key="7">
    <source>
        <dbReference type="ARBA" id="ARBA00022792"/>
    </source>
</evidence>